<reference evidence="7" key="1">
    <citation type="submission" date="2016-10" db="EMBL/GenBank/DDBJ databases">
        <authorList>
            <person name="Varghese N."/>
            <person name="Submissions S."/>
        </authorList>
    </citation>
    <scope>NUCLEOTIDE SEQUENCE [LARGE SCALE GENOMIC DNA]</scope>
    <source>
        <strain evidence="7">DSM 45413</strain>
    </source>
</reference>
<proteinExistence type="predicted"/>
<dbReference type="GO" id="GO:0016042">
    <property type="term" value="P:lipid catabolic process"/>
    <property type="evidence" value="ECO:0007669"/>
    <property type="project" value="UniProtKB-UniRule"/>
</dbReference>
<evidence type="ECO:0000256" key="3">
    <source>
        <dbReference type="ARBA" id="ARBA00023098"/>
    </source>
</evidence>
<feature type="short sequence motif" description="DGA/G" evidence="4">
    <location>
        <begin position="190"/>
        <end position="192"/>
    </location>
</feature>
<feature type="domain" description="PNPLA" evidence="5">
    <location>
        <begin position="10"/>
        <end position="203"/>
    </location>
</feature>
<keyword evidence="3 4" id="KW-0443">Lipid metabolism</keyword>
<dbReference type="Pfam" id="PF01734">
    <property type="entry name" value="Patatin"/>
    <property type="match status" value="1"/>
</dbReference>
<feature type="active site" description="Proton acceptor" evidence="4">
    <location>
        <position position="190"/>
    </location>
</feature>
<gene>
    <name evidence="6" type="ORF">SAMN05660991_04118</name>
</gene>
<dbReference type="OrthoDB" id="2339873at2"/>
<evidence type="ECO:0000256" key="2">
    <source>
        <dbReference type="ARBA" id="ARBA00022963"/>
    </source>
</evidence>
<accession>A0A1H8W6T3</accession>
<dbReference type="PANTHER" id="PTHR14226">
    <property type="entry name" value="NEUROPATHY TARGET ESTERASE/SWISS CHEESE D.MELANOGASTER"/>
    <property type="match status" value="1"/>
</dbReference>
<protein>
    <submittedName>
        <fullName evidence="6">NTE family protein</fullName>
    </submittedName>
</protein>
<organism evidence="6 7">
    <name type="scientific">Trujillonella endophytica</name>
    <dbReference type="NCBI Taxonomy" id="673521"/>
    <lineage>
        <taxon>Bacteria</taxon>
        <taxon>Bacillati</taxon>
        <taxon>Actinomycetota</taxon>
        <taxon>Actinomycetes</taxon>
        <taxon>Geodermatophilales</taxon>
        <taxon>Geodermatophilaceae</taxon>
        <taxon>Trujillonella</taxon>
    </lineage>
</organism>
<sequence>MAGDSASRALVLGGGGIAGVAWEIGLLAGLASHGVHARRADLVVGTSAGSVTGALLRGGRDLAELYAEQLAPVPDGEPAVEFDVLTLMTAIGAALAGTAGEQDARARVGEFALAADTVPEADRRSAIASRIGDPPWPAQRLVVTAVDTADGAFVAFDADAGVSVLDAVTASCAVPGLWPPITLGGRRYMDGGMRSATNADLASGFDRVLVVAPVDGSAVNALGPGFAAELDGLRRTGEVHVVVADDASRAAFGTNPLDPRTREPSARAGRAQADAVAAQVRAFWS</sequence>
<dbReference type="RefSeq" id="WP_091948137.1">
    <property type="nucleotide sequence ID" value="NZ_FOEE01000017.1"/>
</dbReference>
<evidence type="ECO:0000256" key="4">
    <source>
        <dbReference type="PROSITE-ProRule" id="PRU01161"/>
    </source>
</evidence>
<dbReference type="InterPro" id="IPR016035">
    <property type="entry name" value="Acyl_Trfase/lysoPLipase"/>
</dbReference>
<feature type="active site" description="Nucleophile" evidence="4">
    <location>
        <position position="47"/>
    </location>
</feature>
<dbReference type="SUPFAM" id="SSF52151">
    <property type="entry name" value="FabD/lysophospholipase-like"/>
    <property type="match status" value="1"/>
</dbReference>
<evidence type="ECO:0000313" key="7">
    <source>
        <dbReference type="Proteomes" id="UP000198960"/>
    </source>
</evidence>
<evidence type="ECO:0000256" key="1">
    <source>
        <dbReference type="ARBA" id="ARBA00022801"/>
    </source>
</evidence>
<dbReference type="InterPro" id="IPR050301">
    <property type="entry name" value="NTE"/>
</dbReference>
<feature type="short sequence motif" description="GXSXG" evidence="4">
    <location>
        <begin position="45"/>
        <end position="49"/>
    </location>
</feature>
<feature type="short sequence motif" description="GXGXXG" evidence="4">
    <location>
        <begin position="14"/>
        <end position="19"/>
    </location>
</feature>
<dbReference type="Proteomes" id="UP000198960">
    <property type="component" value="Unassembled WGS sequence"/>
</dbReference>
<dbReference type="InterPro" id="IPR002641">
    <property type="entry name" value="PNPLA_dom"/>
</dbReference>
<keyword evidence="2 4" id="KW-0442">Lipid degradation</keyword>
<dbReference type="EMBL" id="FOEE01000017">
    <property type="protein sequence ID" value="SEP23330.1"/>
    <property type="molecule type" value="Genomic_DNA"/>
</dbReference>
<name>A0A1H8W6T3_9ACTN</name>
<dbReference type="PROSITE" id="PS51635">
    <property type="entry name" value="PNPLA"/>
    <property type="match status" value="1"/>
</dbReference>
<keyword evidence="1 4" id="KW-0378">Hydrolase</keyword>
<dbReference type="STRING" id="673521.SAMN05660991_04118"/>
<keyword evidence="7" id="KW-1185">Reference proteome</keyword>
<dbReference type="Gene3D" id="3.40.1090.10">
    <property type="entry name" value="Cytosolic phospholipase A2 catalytic domain"/>
    <property type="match status" value="2"/>
</dbReference>
<dbReference type="PANTHER" id="PTHR14226:SF57">
    <property type="entry name" value="BLR7027 PROTEIN"/>
    <property type="match status" value="1"/>
</dbReference>
<evidence type="ECO:0000313" key="6">
    <source>
        <dbReference type="EMBL" id="SEP23330.1"/>
    </source>
</evidence>
<dbReference type="AlphaFoldDB" id="A0A1H8W6T3"/>
<evidence type="ECO:0000259" key="5">
    <source>
        <dbReference type="PROSITE" id="PS51635"/>
    </source>
</evidence>
<dbReference type="GO" id="GO:0016787">
    <property type="term" value="F:hydrolase activity"/>
    <property type="evidence" value="ECO:0007669"/>
    <property type="project" value="UniProtKB-UniRule"/>
</dbReference>